<reference evidence="1 2" key="1">
    <citation type="submission" date="2012-06" db="EMBL/GenBank/DDBJ databases">
        <title>Finished chromosome of genome of Crinalium epipsammum PCC 9333.</title>
        <authorList>
            <consortium name="US DOE Joint Genome Institute"/>
            <person name="Gugger M."/>
            <person name="Coursin T."/>
            <person name="Rippka R."/>
            <person name="Tandeau De Marsac N."/>
            <person name="Huntemann M."/>
            <person name="Wei C.-L."/>
            <person name="Han J."/>
            <person name="Detter J.C."/>
            <person name="Han C."/>
            <person name="Tapia R."/>
            <person name="Davenport K."/>
            <person name="Daligault H."/>
            <person name="Erkkila T."/>
            <person name="Gu W."/>
            <person name="Munk A.C.C."/>
            <person name="Teshima H."/>
            <person name="Xu Y."/>
            <person name="Chain P."/>
            <person name="Chen A."/>
            <person name="Krypides N."/>
            <person name="Mavromatis K."/>
            <person name="Markowitz V."/>
            <person name="Szeto E."/>
            <person name="Ivanova N."/>
            <person name="Mikhailova N."/>
            <person name="Ovchinnikova G."/>
            <person name="Pagani I."/>
            <person name="Pati A."/>
            <person name="Goodwin L."/>
            <person name="Peters L."/>
            <person name="Pitluck S."/>
            <person name="Woyke T."/>
            <person name="Kerfeld C."/>
        </authorList>
    </citation>
    <scope>NUCLEOTIDE SEQUENCE [LARGE SCALE GENOMIC DNA]</scope>
    <source>
        <strain evidence="1 2">PCC 9333</strain>
    </source>
</reference>
<dbReference type="PATRIC" id="fig|1173022.3.peg.178"/>
<evidence type="ECO:0000313" key="1">
    <source>
        <dbReference type="EMBL" id="AFZ11164.1"/>
    </source>
</evidence>
<evidence type="ECO:0000313" key="2">
    <source>
        <dbReference type="Proteomes" id="UP000010472"/>
    </source>
</evidence>
<gene>
    <name evidence="1" type="ORF">Cri9333_0164</name>
</gene>
<dbReference type="eggNOG" id="ENOG502Z9SD">
    <property type="taxonomic scope" value="Bacteria"/>
</dbReference>
<dbReference type="HOGENOM" id="CLU_939083_0_0_3"/>
<dbReference type="RefSeq" id="WP_015201308.1">
    <property type="nucleotide sequence ID" value="NC_019753.1"/>
</dbReference>
<evidence type="ECO:0008006" key="3">
    <source>
        <dbReference type="Google" id="ProtNLM"/>
    </source>
</evidence>
<dbReference type="SUPFAM" id="SSF51197">
    <property type="entry name" value="Clavaminate synthase-like"/>
    <property type="match status" value="1"/>
</dbReference>
<organism evidence="1 2">
    <name type="scientific">Crinalium epipsammum PCC 9333</name>
    <dbReference type="NCBI Taxonomy" id="1173022"/>
    <lineage>
        <taxon>Bacteria</taxon>
        <taxon>Bacillati</taxon>
        <taxon>Cyanobacteriota</taxon>
        <taxon>Cyanophyceae</taxon>
        <taxon>Gomontiellales</taxon>
        <taxon>Gomontiellaceae</taxon>
        <taxon>Crinalium</taxon>
    </lineage>
</organism>
<dbReference type="Gene3D" id="2.60.120.620">
    <property type="entry name" value="q2cbj1_9rhob like domain"/>
    <property type="match status" value="1"/>
</dbReference>
<dbReference type="EMBL" id="CP003620">
    <property type="protein sequence ID" value="AFZ11164.1"/>
    <property type="molecule type" value="Genomic_DNA"/>
</dbReference>
<protein>
    <recommendedName>
        <fullName evidence="3">Phytanoyl-CoA dioxygenase</fullName>
    </recommendedName>
</protein>
<dbReference type="KEGG" id="cep:Cri9333_0164"/>
<proteinExistence type="predicted"/>
<dbReference type="AlphaFoldDB" id="K9VUC2"/>
<name>K9VUC2_9CYAN</name>
<accession>K9VUC2</accession>
<dbReference type="Proteomes" id="UP000010472">
    <property type="component" value="Chromosome"/>
</dbReference>
<keyword evidence="2" id="KW-1185">Reference proteome</keyword>
<sequence length="309" mass="35160">MAPILKRVLNKIVKEFSQIECFRVPAEQAHQESIKKYASHLPKISAADSAIVNALKEEKICVASLADMAIPSTSEVLQASQQLLPKLIATPVKNPSESVIHATSDEMIKYPSIFLWGLEDRLLNIIENYLGLPVAYQGLYLRRDLANGLQSRTRLWHLDKEDWRMLKIIIYLKDVGHDDGPFQYIPRSLTHTICGAINHNYDGIQDKVMEQVVPQSQWKSCVGSAGTVILADTASIFHRGKLPIASDRLTIFFDYTSKKPKHPYYCKSSFSLNELIQLNSHLSQSQKDSVLWNEKLWKDYHKKLNQTTI</sequence>